<comment type="caution">
    <text evidence="2">The sequence shown here is derived from an EMBL/GenBank/DDBJ whole genome shotgun (WGS) entry which is preliminary data.</text>
</comment>
<feature type="domain" description="YspA cpYpsA-related SLOG" evidence="1">
    <location>
        <begin position="15"/>
        <end position="75"/>
    </location>
</feature>
<dbReference type="AlphaFoldDB" id="A0A2T2WMX5"/>
<evidence type="ECO:0000313" key="3">
    <source>
        <dbReference type="Proteomes" id="UP000242699"/>
    </source>
</evidence>
<dbReference type="Pfam" id="PF10686">
    <property type="entry name" value="YAcAr"/>
    <property type="match status" value="1"/>
</dbReference>
<dbReference type="Proteomes" id="UP000242699">
    <property type="component" value="Unassembled WGS sequence"/>
</dbReference>
<sequence>MGSMSQTSFSSRSYRVIICGSRHWQDAAPIADLIARLPAGTTVMHGGAPGADSLAAHLAAARYLPVEAFPADWKNFGRRAGPLRNRQMLASGVDAVYAFRLPGSSPGTDDMIRIARAAKVPVKIVTIPS</sequence>
<organism evidence="2 3">
    <name type="scientific">Sulfobacillus benefaciens</name>
    <dbReference type="NCBI Taxonomy" id="453960"/>
    <lineage>
        <taxon>Bacteria</taxon>
        <taxon>Bacillati</taxon>
        <taxon>Bacillota</taxon>
        <taxon>Clostridia</taxon>
        <taxon>Eubacteriales</taxon>
        <taxon>Clostridiales Family XVII. Incertae Sedis</taxon>
        <taxon>Sulfobacillus</taxon>
    </lineage>
</organism>
<proteinExistence type="predicted"/>
<dbReference type="EMBL" id="PXYT01000092">
    <property type="protein sequence ID" value="PSR23563.1"/>
    <property type="molecule type" value="Genomic_DNA"/>
</dbReference>
<name>A0A2T2WMX5_9FIRM</name>
<evidence type="ECO:0000313" key="2">
    <source>
        <dbReference type="EMBL" id="PSR23563.1"/>
    </source>
</evidence>
<dbReference type="InterPro" id="IPR019627">
    <property type="entry name" value="YAcAr"/>
</dbReference>
<reference evidence="2 3" key="1">
    <citation type="journal article" date="2014" name="BMC Genomics">
        <title>Comparison of environmental and isolate Sulfobacillus genomes reveals diverse carbon, sulfur, nitrogen, and hydrogen metabolisms.</title>
        <authorList>
            <person name="Justice N.B."/>
            <person name="Norman A."/>
            <person name="Brown C.T."/>
            <person name="Singh A."/>
            <person name="Thomas B.C."/>
            <person name="Banfield J.F."/>
        </authorList>
    </citation>
    <scope>NUCLEOTIDE SEQUENCE [LARGE SCALE GENOMIC DNA]</scope>
    <source>
        <strain evidence="2">AMDSBA1</strain>
    </source>
</reference>
<evidence type="ECO:0000259" key="1">
    <source>
        <dbReference type="Pfam" id="PF10686"/>
    </source>
</evidence>
<protein>
    <recommendedName>
        <fullName evidence="1">YspA cpYpsA-related SLOG domain-containing protein</fullName>
    </recommendedName>
</protein>
<accession>A0A2T2WMX5</accession>
<gene>
    <name evidence="2" type="ORF">C7B43_19970</name>
</gene>